<dbReference type="InterPro" id="IPR051531">
    <property type="entry name" value="N-acetyltransferase"/>
</dbReference>
<dbReference type="PANTHER" id="PTHR43792:SF13">
    <property type="entry name" value="ACETYLTRANSFERASE"/>
    <property type="match status" value="1"/>
</dbReference>
<keyword evidence="3" id="KW-1185">Reference proteome</keyword>
<dbReference type="SUPFAM" id="SSF55729">
    <property type="entry name" value="Acyl-CoA N-acyltransferases (Nat)"/>
    <property type="match status" value="1"/>
</dbReference>
<dbReference type="PANTHER" id="PTHR43792">
    <property type="entry name" value="GNAT FAMILY, PUTATIVE (AFU_ORTHOLOGUE AFUA_3G00765)-RELATED-RELATED"/>
    <property type="match status" value="1"/>
</dbReference>
<dbReference type="InterPro" id="IPR016181">
    <property type="entry name" value="Acyl_CoA_acyltransferase"/>
</dbReference>
<dbReference type="EMBL" id="SIHJ01000003">
    <property type="protein sequence ID" value="TWT32348.1"/>
    <property type="molecule type" value="Genomic_DNA"/>
</dbReference>
<organism evidence="2 3">
    <name type="scientific">Posidoniimonas corsicana</name>
    <dbReference type="NCBI Taxonomy" id="1938618"/>
    <lineage>
        <taxon>Bacteria</taxon>
        <taxon>Pseudomonadati</taxon>
        <taxon>Planctomycetota</taxon>
        <taxon>Planctomycetia</taxon>
        <taxon>Pirellulales</taxon>
        <taxon>Lacipirellulaceae</taxon>
        <taxon>Posidoniimonas</taxon>
    </lineage>
</organism>
<dbReference type="Pfam" id="PF13302">
    <property type="entry name" value="Acetyltransf_3"/>
    <property type="match status" value="1"/>
</dbReference>
<proteinExistence type="predicted"/>
<feature type="domain" description="N-acetyltransferase" evidence="1">
    <location>
        <begin position="9"/>
        <end position="161"/>
    </location>
</feature>
<dbReference type="GO" id="GO:0016747">
    <property type="term" value="F:acyltransferase activity, transferring groups other than amino-acyl groups"/>
    <property type="evidence" value="ECO:0007669"/>
    <property type="project" value="InterPro"/>
</dbReference>
<accession>A0A5C5V1J9</accession>
<dbReference type="RefSeq" id="WP_146567635.1">
    <property type="nucleotide sequence ID" value="NZ_SIHJ01000003.1"/>
</dbReference>
<keyword evidence="2" id="KW-0808">Transferase</keyword>
<evidence type="ECO:0000313" key="3">
    <source>
        <dbReference type="Proteomes" id="UP000316714"/>
    </source>
</evidence>
<dbReference type="Proteomes" id="UP000316714">
    <property type="component" value="Unassembled WGS sequence"/>
</dbReference>
<evidence type="ECO:0000313" key="2">
    <source>
        <dbReference type="EMBL" id="TWT32348.1"/>
    </source>
</evidence>
<reference evidence="2 3" key="1">
    <citation type="submission" date="2019-02" db="EMBL/GenBank/DDBJ databases">
        <title>Deep-cultivation of Planctomycetes and their phenomic and genomic characterization uncovers novel biology.</title>
        <authorList>
            <person name="Wiegand S."/>
            <person name="Jogler M."/>
            <person name="Boedeker C."/>
            <person name="Pinto D."/>
            <person name="Vollmers J."/>
            <person name="Rivas-Marin E."/>
            <person name="Kohn T."/>
            <person name="Peeters S.H."/>
            <person name="Heuer A."/>
            <person name="Rast P."/>
            <person name="Oberbeckmann S."/>
            <person name="Bunk B."/>
            <person name="Jeske O."/>
            <person name="Meyerdierks A."/>
            <person name="Storesund J.E."/>
            <person name="Kallscheuer N."/>
            <person name="Luecker S."/>
            <person name="Lage O.M."/>
            <person name="Pohl T."/>
            <person name="Merkel B.J."/>
            <person name="Hornburger P."/>
            <person name="Mueller R.-W."/>
            <person name="Bruemmer F."/>
            <person name="Labrenz M."/>
            <person name="Spormann A.M."/>
            <person name="Op Den Camp H."/>
            <person name="Overmann J."/>
            <person name="Amann R."/>
            <person name="Jetten M.S.M."/>
            <person name="Mascher T."/>
            <person name="Medema M.H."/>
            <person name="Devos D.P."/>
            <person name="Kaster A.-K."/>
            <person name="Ovreas L."/>
            <person name="Rohde M."/>
            <person name="Galperin M.Y."/>
            <person name="Jogler C."/>
        </authorList>
    </citation>
    <scope>NUCLEOTIDE SEQUENCE [LARGE SCALE GENOMIC DNA]</scope>
    <source>
        <strain evidence="2 3">KOR34</strain>
    </source>
</reference>
<dbReference type="InterPro" id="IPR000182">
    <property type="entry name" value="GNAT_dom"/>
</dbReference>
<dbReference type="Gene3D" id="3.40.630.30">
    <property type="match status" value="1"/>
</dbReference>
<dbReference type="PROSITE" id="PS51186">
    <property type="entry name" value="GNAT"/>
    <property type="match status" value="1"/>
</dbReference>
<gene>
    <name evidence="2" type="ORF">KOR34_41110</name>
</gene>
<protein>
    <submittedName>
        <fullName evidence="2">Acetyltransferase (GNAT) family protein</fullName>
    </submittedName>
</protein>
<dbReference type="OrthoDB" id="9798081at2"/>
<dbReference type="AlphaFoldDB" id="A0A5C5V1J9"/>
<evidence type="ECO:0000259" key="1">
    <source>
        <dbReference type="PROSITE" id="PS51186"/>
    </source>
</evidence>
<comment type="caution">
    <text evidence="2">The sequence shown here is derived from an EMBL/GenBank/DDBJ whole genome shotgun (WGS) entry which is preliminary data.</text>
</comment>
<name>A0A5C5V1J9_9BACT</name>
<sequence>MTDLILDTERLRLVLDSAEATRDWIDELGPEIRAQLSAEWLALVEAADEADPWVHGFRMVQRDSDMVIGSCGFKGPPSAEGAVEIAYQVEPDWQGQGYATESARALAAYAAGQGGVRVVRAHTLPEENASTRVLTKCGFECVGEVIDPDDGPVWRWERRGGR</sequence>